<dbReference type="PANTHER" id="PTHR32507">
    <property type="entry name" value="NA(+)/H(+) ANTIPORTER 1"/>
    <property type="match status" value="1"/>
</dbReference>
<feature type="transmembrane region" description="Helical" evidence="9">
    <location>
        <begin position="183"/>
        <end position="210"/>
    </location>
</feature>
<dbReference type="Proteomes" id="UP000232412">
    <property type="component" value="Unassembled WGS sequence"/>
</dbReference>
<evidence type="ECO:0000313" key="12">
    <source>
        <dbReference type="Proteomes" id="UP000232412"/>
    </source>
</evidence>
<feature type="domain" description="Cation/H+ exchanger transmembrane" evidence="10">
    <location>
        <begin position="19"/>
        <end position="389"/>
    </location>
</feature>
<keyword evidence="12" id="KW-1185">Reference proteome</keyword>
<evidence type="ECO:0000256" key="8">
    <source>
        <dbReference type="ARBA" id="ARBA00023136"/>
    </source>
</evidence>
<keyword evidence="7" id="KW-0406">Ion transport</keyword>
<dbReference type="GO" id="GO:0005886">
    <property type="term" value="C:plasma membrane"/>
    <property type="evidence" value="ECO:0007669"/>
    <property type="project" value="UniProtKB-SubCell"/>
</dbReference>
<dbReference type="InterPro" id="IPR006153">
    <property type="entry name" value="Cation/H_exchanger_TM"/>
</dbReference>
<name>A0A2H1EIN9_9ARCH</name>
<evidence type="ECO:0000256" key="9">
    <source>
        <dbReference type="SAM" id="Phobius"/>
    </source>
</evidence>
<evidence type="ECO:0000313" key="11">
    <source>
        <dbReference type="EMBL" id="SHO47736.1"/>
    </source>
</evidence>
<protein>
    <submittedName>
        <fullName evidence="11">Sodium/hydrogen exchanger</fullName>
    </submittedName>
</protein>
<feature type="transmembrane region" description="Helical" evidence="9">
    <location>
        <begin position="94"/>
        <end position="113"/>
    </location>
</feature>
<evidence type="ECO:0000256" key="5">
    <source>
        <dbReference type="ARBA" id="ARBA00022692"/>
    </source>
</evidence>
<evidence type="ECO:0000256" key="6">
    <source>
        <dbReference type="ARBA" id="ARBA00022989"/>
    </source>
</evidence>
<dbReference type="PANTHER" id="PTHR32507:SF0">
    <property type="entry name" value="NA(+)_H(+) ANTIPORTER 2-RELATED"/>
    <property type="match status" value="1"/>
</dbReference>
<evidence type="ECO:0000256" key="7">
    <source>
        <dbReference type="ARBA" id="ARBA00023065"/>
    </source>
</evidence>
<feature type="transmembrane region" description="Helical" evidence="9">
    <location>
        <begin position="375"/>
        <end position="395"/>
    </location>
</feature>
<dbReference type="GO" id="GO:1902600">
    <property type="term" value="P:proton transmembrane transport"/>
    <property type="evidence" value="ECO:0007669"/>
    <property type="project" value="InterPro"/>
</dbReference>
<organism evidence="11 12">
    <name type="scientific">Nitrosotalea sinensis</name>
    <dbReference type="NCBI Taxonomy" id="1499975"/>
    <lineage>
        <taxon>Archaea</taxon>
        <taxon>Nitrososphaerota</taxon>
        <taxon>Nitrososphaeria</taxon>
        <taxon>Nitrosotaleales</taxon>
        <taxon>Nitrosotaleaceae</taxon>
        <taxon>Nitrosotalea</taxon>
    </lineage>
</organism>
<keyword evidence="6 9" id="KW-1133">Transmembrane helix</keyword>
<keyword evidence="2" id="KW-0813">Transport</keyword>
<feature type="transmembrane region" description="Helical" evidence="9">
    <location>
        <begin position="217"/>
        <end position="235"/>
    </location>
</feature>
<keyword evidence="5 9" id="KW-0812">Transmembrane</keyword>
<accession>A0A2H1EIN9</accession>
<feature type="transmembrane region" description="Helical" evidence="9">
    <location>
        <begin position="6"/>
        <end position="25"/>
    </location>
</feature>
<dbReference type="Pfam" id="PF00999">
    <property type="entry name" value="Na_H_Exchanger"/>
    <property type="match status" value="1"/>
</dbReference>
<proteinExistence type="predicted"/>
<evidence type="ECO:0000256" key="3">
    <source>
        <dbReference type="ARBA" id="ARBA00022449"/>
    </source>
</evidence>
<dbReference type="InterPro" id="IPR038770">
    <property type="entry name" value="Na+/solute_symporter_sf"/>
</dbReference>
<sequence length="410" mass="45061">MINEIIVFSAAAGIIFLGFAGEIFFKKTGISYYLFLISVGIVLGPVFNVFPREPLIPVLGLFASFTLIMILFYSGMDMRIKEVIRGSPRTVVQVTIYVVSSIFLIGFSLHFILKWDLLQSLIFGSMVGGETASVVVIPLSRSLRLGQNTITFLTLESILNSIYSIVFYEAFVSLYKTGTSNWALPLITIGTSFSIGIAVGIGLSIVWMFVLKYVRNFKYTYVLSLGLLFATYAITEVLHGSGLVAVLIFGLFLGSSKIILSRLGQKFDLADMNEQFYKFQGEISFLMETFFFVFLGLVFVITPSTILSNLMLGLLVIGILLVFRFIATKASTIKSELRKDQLAIFIICAQGVVPATLSIAALNDGIPLANTFVSIAVYVIILSNIVTTTGSILVARKNRTSVTDDKNPLE</sequence>
<evidence type="ECO:0000259" key="10">
    <source>
        <dbReference type="Pfam" id="PF00999"/>
    </source>
</evidence>
<feature type="transmembrane region" description="Helical" evidence="9">
    <location>
        <begin position="119"/>
        <end position="139"/>
    </location>
</feature>
<evidence type="ECO:0000256" key="4">
    <source>
        <dbReference type="ARBA" id="ARBA00022475"/>
    </source>
</evidence>
<keyword evidence="4" id="KW-1003">Cell membrane</keyword>
<feature type="transmembrane region" description="Helical" evidence="9">
    <location>
        <begin position="32"/>
        <end position="50"/>
    </location>
</feature>
<dbReference type="AlphaFoldDB" id="A0A2H1EIN9"/>
<feature type="transmembrane region" description="Helical" evidence="9">
    <location>
        <begin position="307"/>
        <end position="327"/>
    </location>
</feature>
<feature type="transmembrane region" description="Helical" evidence="9">
    <location>
        <begin position="241"/>
        <end position="260"/>
    </location>
</feature>
<reference evidence="12" key="1">
    <citation type="submission" date="2016-12" db="EMBL/GenBank/DDBJ databases">
        <authorList>
            <person name="Herbold C."/>
        </authorList>
    </citation>
    <scope>NUCLEOTIDE SEQUENCE [LARGE SCALE GENOMIC DNA]</scope>
</reference>
<keyword evidence="8 9" id="KW-0472">Membrane</keyword>
<feature type="transmembrane region" description="Helical" evidence="9">
    <location>
        <begin position="281"/>
        <end position="301"/>
    </location>
</feature>
<dbReference type="GO" id="GO:0015297">
    <property type="term" value="F:antiporter activity"/>
    <property type="evidence" value="ECO:0007669"/>
    <property type="project" value="UniProtKB-KW"/>
</dbReference>
<evidence type="ECO:0000256" key="1">
    <source>
        <dbReference type="ARBA" id="ARBA00004651"/>
    </source>
</evidence>
<feature type="transmembrane region" description="Helical" evidence="9">
    <location>
        <begin position="56"/>
        <end position="73"/>
    </location>
</feature>
<dbReference type="OrthoDB" id="9862at2157"/>
<dbReference type="EMBL" id="FRFC01000005">
    <property type="protein sequence ID" value="SHO47736.1"/>
    <property type="molecule type" value="Genomic_DNA"/>
</dbReference>
<comment type="subcellular location">
    <subcellularLocation>
        <location evidence="1">Cell membrane</location>
        <topology evidence="1">Multi-pass membrane protein</topology>
    </subcellularLocation>
</comment>
<gene>
    <name evidence="11" type="ORF">NSIN_40211</name>
</gene>
<feature type="transmembrane region" description="Helical" evidence="9">
    <location>
        <begin position="151"/>
        <end position="171"/>
    </location>
</feature>
<dbReference type="Gene3D" id="1.20.1530.20">
    <property type="match status" value="1"/>
</dbReference>
<evidence type="ECO:0000256" key="2">
    <source>
        <dbReference type="ARBA" id="ARBA00022448"/>
    </source>
</evidence>
<feature type="transmembrane region" description="Helical" evidence="9">
    <location>
        <begin position="342"/>
        <end position="363"/>
    </location>
</feature>
<keyword evidence="3" id="KW-0050">Antiport</keyword>
<dbReference type="RefSeq" id="WP_165775296.1">
    <property type="nucleotide sequence ID" value="NZ_FRFC01000005.1"/>
</dbReference>